<proteinExistence type="inferred from homology"/>
<feature type="transmembrane region" description="Helical" evidence="6">
    <location>
        <begin position="7"/>
        <end position="27"/>
    </location>
</feature>
<reference evidence="7" key="1">
    <citation type="submission" date="2021-01" db="EMBL/GenBank/DDBJ databases">
        <title>Whole genome shotgun sequence of Planosporangium flavigriseum NBRC 105377.</title>
        <authorList>
            <person name="Komaki H."/>
            <person name="Tamura T."/>
        </authorList>
    </citation>
    <scope>NUCLEOTIDE SEQUENCE</scope>
    <source>
        <strain evidence="7">NBRC 105377</strain>
    </source>
</reference>
<keyword evidence="4 6" id="KW-1133">Transmembrane helix</keyword>
<dbReference type="Pfam" id="PF02133">
    <property type="entry name" value="Transp_cyt_pur"/>
    <property type="match status" value="1"/>
</dbReference>
<dbReference type="InterPro" id="IPR030191">
    <property type="entry name" value="CodB"/>
</dbReference>
<dbReference type="PANTHER" id="PTHR30569:SF0">
    <property type="entry name" value="CYTOSINE PERMEASE"/>
    <property type="match status" value="1"/>
</dbReference>
<evidence type="ECO:0000256" key="4">
    <source>
        <dbReference type="ARBA" id="ARBA00022989"/>
    </source>
</evidence>
<feature type="transmembrane region" description="Helical" evidence="6">
    <location>
        <begin position="110"/>
        <end position="132"/>
    </location>
</feature>
<evidence type="ECO:0000256" key="2">
    <source>
        <dbReference type="ARBA" id="ARBA00008974"/>
    </source>
</evidence>
<evidence type="ECO:0000256" key="6">
    <source>
        <dbReference type="SAM" id="Phobius"/>
    </source>
</evidence>
<feature type="transmembrane region" description="Helical" evidence="6">
    <location>
        <begin position="74"/>
        <end position="98"/>
    </location>
</feature>
<evidence type="ECO:0000256" key="5">
    <source>
        <dbReference type="ARBA" id="ARBA00023136"/>
    </source>
</evidence>
<comment type="caution">
    <text evidence="7">The sequence shown here is derived from an EMBL/GenBank/DDBJ whole genome shotgun (WGS) entry which is preliminary data.</text>
</comment>
<feature type="transmembrane region" description="Helical" evidence="6">
    <location>
        <begin position="243"/>
        <end position="265"/>
    </location>
</feature>
<protein>
    <submittedName>
        <fullName evidence="7">Cytosine permease</fullName>
    </submittedName>
</protein>
<keyword evidence="3 6" id="KW-0812">Transmembrane</keyword>
<dbReference type="RefSeq" id="WP_168077660.1">
    <property type="nucleotide sequence ID" value="NZ_BAAAQJ010000003.1"/>
</dbReference>
<feature type="transmembrane region" description="Helical" evidence="6">
    <location>
        <begin position="377"/>
        <end position="398"/>
    </location>
</feature>
<comment type="subcellular location">
    <subcellularLocation>
        <location evidence="1">Membrane</location>
        <topology evidence="1">Multi-pass membrane protein</topology>
    </subcellularLocation>
</comment>
<comment type="similarity">
    <text evidence="2">Belongs to the purine-cytosine permease (2.A.39) family.</text>
</comment>
<feature type="transmembrane region" description="Helical" evidence="6">
    <location>
        <begin position="181"/>
        <end position="200"/>
    </location>
</feature>
<evidence type="ECO:0000256" key="1">
    <source>
        <dbReference type="ARBA" id="ARBA00004141"/>
    </source>
</evidence>
<feature type="transmembrane region" description="Helical" evidence="6">
    <location>
        <begin position="39"/>
        <end position="62"/>
    </location>
</feature>
<feature type="transmembrane region" description="Helical" evidence="6">
    <location>
        <begin position="293"/>
        <end position="312"/>
    </location>
</feature>
<feature type="transmembrane region" description="Helical" evidence="6">
    <location>
        <begin position="351"/>
        <end position="371"/>
    </location>
</feature>
<dbReference type="InterPro" id="IPR001248">
    <property type="entry name" value="Pur-cyt_permease"/>
</dbReference>
<feature type="transmembrane region" description="Helical" evidence="6">
    <location>
        <begin position="144"/>
        <end position="161"/>
    </location>
</feature>
<dbReference type="Proteomes" id="UP000653674">
    <property type="component" value="Unassembled WGS sequence"/>
</dbReference>
<gene>
    <name evidence="7" type="primary">codB</name>
    <name evidence="7" type="ORF">Pfl04_20220</name>
</gene>
<organism evidence="7 8">
    <name type="scientific">Planosporangium flavigriseum</name>
    <dbReference type="NCBI Taxonomy" id="373681"/>
    <lineage>
        <taxon>Bacteria</taxon>
        <taxon>Bacillati</taxon>
        <taxon>Actinomycetota</taxon>
        <taxon>Actinomycetes</taxon>
        <taxon>Micromonosporales</taxon>
        <taxon>Micromonosporaceae</taxon>
        <taxon>Planosporangium</taxon>
    </lineage>
</organism>
<keyword evidence="5 6" id="KW-0472">Membrane</keyword>
<feature type="transmembrane region" description="Helical" evidence="6">
    <location>
        <begin position="212"/>
        <end position="231"/>
    </location>
</feature>
<dbReference type="Gene3D" id="1.10.4160.10">
    <property type="entry name" value="Hydantoin permease"/>
    <property type="match status" value="1"/>
</dbReference>
<evidence type="ECO:0000313" key="8">
    <source>
        <dbReference type="Proteomes" id="UP000653674"/>
    </source>
</evidence>
<dbReference type="GO" id="GO:0015209">
    <property type="term" value="F:cytosine transmembrane transporter activity"/>
    <property type="evidence" value="ECO:0007669"/>
    <property type="project" value="InterPro"/>
</dbReference>
<feature type="transmembrane region" description="Helical" evidence="6">
    <location>
        <begin position="318"/>
        <end position="339"/>
    </location>
</feature>
<evidence type="ECO:0000256" key="3">
    <source>
        <dbReference type="ARBA" id="ARBA00022692"/>
    </source>
</evidence>
<dbReference type="AlphaFoldDB" id="A0A8J3LN71"/>
<sequence length="418" mass="43490">MAERRGLWQMILVQVGWHISVSAFLLGSTVGSGTNFRTGITAILIGNLVLSGLAVLIGIVGFRAGLTSYLISRVVFGVRGSVLVSVVLGIIAMGFIGVLMDAWSAAIHRLVPAVPAWTIIVGLAIAITTTAITGFKGLARFKSVAVPVEILIALIALVIIMTRDGGFAKVLAHNPAAPITLTAALGAAVSTWISGVALVSDVSRYARSIRDVVISSIAGFVGGAGIFEAIASISAMKVGNGNFVLVLEGLGLLLPGVIMLILALWNTADNNLYSSSLAFTNASRILGAAVPRAAWVVVAVLIAVVTAFAGFAAEFLKFLTIIGVLAPPFVGIVVSHFWLLGRVREASDRLLSTAPLVRWEALIAWVAGSLVGYHTTFFVKALNGLIAGAIVYAVLVLIREKVFGRQAAADPVTTEGTA</sequence>
<evidence type="ECO:0000313" key="7">
    <source>
        <dbReference type="EMBL" id="GIG73618.1"/>
    </source>
</evidence>
<dbReference type="GO" id="GO:0005886">
    <property type="term" value="C:plasma membrane"/>
    <property type="evidence" value="ECO:0007669"/>
    <property type="project" value="TreeGrafter"/>
</dbReference>
<accession>A0A8J3LN71</accession>
<dbReference type="PANTHER" id="PTHR30569">
    <property type="entry name" value="CYTOSINE TRANSPORTER CODB"/>
    <property type="match status" value="1"/>
</dbReference>
<name>A0A8J3LN71_9ACTN</name>
<keyword evidence="8" id="KW-1185">Reference proteome</keyword>
<dbReference type="EMBL" id="BONU01000010">
    <property type="protein sequence ID" value="GIG73618.1"/>
    <property type="molecule type" value="Genomic_DNA"/>
</dbReference>